<gene>
    <name evidence="2" type="ORF">J5A65_05970</name>
</gene>
<name>A0ABX7Y7R6_9ACTN</name>
<protein>
    <submittedName>
        <fullName evidence="2">Uncharacterized protein</fullName>
    </submittedName>
</protein>
<feature type="transmembrane region" description="Helical" evidence="1">
    <location>
        <begin position="122"/>
        <end position="140"/>
    </location>
</feature>
<keyword evidence="1" id="KW-1133">Transmembrane helix</keyword>
<dbReference type="EMBL" id="CP072384">
    <property type="protein sequence ID" value="QUC09260.1"/>
    <property type="molecule type" value="Genomic_DNA"/>
</dbReference>
<feature type="transmembrane region" description="Helical" evidence="1">
    <location>
        <begin position="194"/>
        <end position="214"/>
    </location>
</feature>
<dbReference type="RefSeq" id="WP_212326558.1">
    <property type="nucleotide sequence ID" value="NZ_AP024463.1"/>
</dbReference>
<keyword evidence="3" id="KW-1185">Reference proteome</keyword>
<accession>A0ABX7Y7R6</accession>
<evidence type="ECO:0000256" key="1">
    <source>
        <dbReference type="SAM" id="Phobius"/>
    </source>
</evidence>
<keyword evidence="1" id="KW-0472">Membrane</keyword>
<feature type="transmembrane region" description="Helical" evidence="1">
    <location>
        <begin position="274"/>
        <end position="296"/>
    </location>
</feature>
<dbReference type="Proteomes" id="UP000678513">
    <property type="component" value="Chromosome"/>
</dbReference>
<feature type="transmembrane region" description="Helical" evidence="1">
    <location>
        <begin position="152"/>
        <end position="174"/>
    </location>
</feature>
<keyword evidence="1" id="KW-0812">Transmembrane</keyword>
<feature type="transmembrane region" description="Helical" evidence="1">
    <location>
        <begin position="98"/>
        <end position="116"/>
    </location>
</feature>
<proteinExistence type="predicted"/>
<organism evidence="2 3">
    <name type="scientific">Arachnia rubra</name>
    <dbReference type="NCBI Taxonomy" id="1547448"/>
    <lineage>
        <taxon>Bacteria</taxon>
        <taxon>Bacillati</taxon>
        <taxon>Actinomycetota</taxon>
        <taxon>Actinomycetes</taxon>
        <taxon>Propionibacteriales</taxon>
        <taxon>Propionibacteriaceae</taxon>
        <taxon>Arachnia</taxon>
    </lineage>
</organism>
<evidence type="ECO:0000313" key="3">
    <source>
        <dbReference type="Proteomes" id="UP000678513"/>
    </source>
</evidence>
<sequence length="298" mass="33104">MRDDPLAFEDDTPTVELPAITVPMAPVQPATAPQQTWRVTPTEVDAMASVSSPAQPSAAVAAESERERRRRELNQYRRQVWDRRFVAWVRWLYSRVRTAVYITVVLMLPGLLFRPIRGYLDWVMIANLGLVGVVAVSLVAGEVTSRQPQWSCMFGALFRLLMVGGFAIACSYVSDADPWKAVVGPLLRFAGSWGLQILTLVDHAVVMVLGALLARGSLRSLAEGGKIHLEGMSRFGTRPGWTLKAQFIGADPREQPGWATAPSIFAYRRALFRFYLGQVRVLITCVYVTFLMFVIASA</sequence>
<reference evidence="2 3" key="1">
    <citation type="submission" date="2021-03" db="EMBL/GenBank/DDBJ databases">
        <title>Human Oral Microbial Genomes.</title>
        <authorList>
            <person name="Johnston C.D."/>
            <person name="Chen T."/>
            <person name="Dewhirst F.E."/>
        </authorList>
    </citation>
    <scope>NUCLEOTIDE SEQUENCE [LARGE SCALE GENOMIC DNA]</scope>
    <source>
        <strain evidence="2 3">DSMZ 100122</strain>
    </source>
</reference>
<evidence type="ECO:0000313" key="2">
    <source>
        <dbReference type="EMBL" id="QUC09260.1"/>
    </source>
</evidence>